<dbReference type="Proteomes" id="UP001058072">
    <property type="component" value="Chromosome"/>
</dbReference>
<evidence type="ECO:0000313" key="3">
    <source>
        <dbReference type="Proteomes" id="UP001058016"/>
    </source>
</evidence>
<sequence length="323" mass="37749">MAMIYDFPTNYEEKIDQATKLMEKGYIDQAICLLEDFLEVVKDQKIEFEVKKQLITAYMLKGEFEMCEALILEIKAANCLDLIVAAHDILVTMFQLPGDVVETKQLEYGRELGLNVLTNKNLIELVYQLKTYYESYWYETIDKKIQVLKNESSFETRLMVLSDLQAIDPIQLTLFQEEFESILNNCSQPIIKTMLFELLVQKGIECEVNFDSEMMSRQLKTTADSLDEFYEQLNQAIHLLFEIEVDEDTRQLLKQHLIFFYQCLFPFVDEVNPGEVVQELARMLLGIELELVRQQKGLDDKLNTMTDITYKMSQYILSLSSLM</sequence>
<evidence type="ECO:0000313" key="1">
    <source>
        <dbReference type="EMBL" id="UUF06610.1"/>
    </source>
</evidence>
<dbReference type="EMBL" id="CP071249">
    <property type="protein sequence ID" value="UUF06610.1"/>
    <property type="molecule type" value="Genomic_DNA"/>
</dbReference>
<accession>A0A9Q9CJ11</accession>
<dbReference type="Proteomes" id="UP001058016">
    <property type="component" value="Chromosome"/>
</dbReference>
<dbReference type="EMBL" id="CP071250">
    <property type="protein sequence ID" value="UUF07861.1"/>
    <property type="molecule type" value="Genomic_DNA"/>
</dbReference>
<organism evidence="2 4">
    <name type="scientific">Turicibacter bilis</name>
    <dbReference type="NCBI Taxonomy" id="2735723"/>
    <lineage>
        <taxon>Bacteria</taxon>
        <taxon>Bacillati</taxon>
        <taxon>Bacillota</taxon>
        <taxon>Erysipelotrichia</taxon>
        <taxon>Erysipelotrichales</taxon>
        <taxon>Turicibacteraceae</taxon>
        <taxon>Turicibacter</taxon>
    </lineage>
</organism>
<gene>
    <name evidence="1" type="ORF">J0J69_03220</name>
    <name evidence="2" type="ORF">J0J70_09560</name>
</gene>
<dbReference type="AlphaFoldDB" id="A0A9Q9CJ11"/>
<name>A0A9Q9CJ11_9FIRM</name>
<evidence type="ECO:0000313" key="2">
    <source>
        <dbReference type="EMBL" id="UUF07861.1"/>
    </source>
</evidence>
<evidence type="ECO:0000313" key="4">
    <source>
        <dbReference type="Proteomes" id="UP001058072"/>
    </source>
</evidence>
<proteinExistence type="predicted"/>
<dbReference type="RefSeq" id="WP_068758808.1">
    <property type="nucleotide sequence ID" value="NZ_CP071249.1"/>
</dbReference>
<keyword evidence="3" id="KW-1185">Reference proteome</keyword>
<protein>
    <submittedName>
        <fullName evidence="2">Uncharacterized protein</fullName>
    </submittedName>
</protein>
<reference evidence="2 3" key="1">
    <citation type="submission" date="2021-03" db="EMBL/GenBank/DDBJ databases">
        <title>Comparative Genomics and Metabolomics in the genus Turicibacter.</title>
        <authorList>
            <person name="Maki J."/>
            <person name="Looft T."/>
        </authorList>
    </citation>
    <scope>NUCLEOTIDE SEQUENCE</scope>
    <source>
        <strain evidence="2">ISU324</strain>
        <strain evidence="1 3">MMM721</strain>
    </source>
</reference>